<evidence type="ECO:0000313" key="1">
    <source>
        <dbReference type="EMBL" id="CEG37683.1"/>
    </source>
</evidence>
<reference evidence="2" key="1">
    <citation type="submission" date="2014-09" db="EMBL/GenBank/DDBJ databases">
        <authorList>
            <person name="Sharma Rahul"/>
            <person name="Thines Marco"/>
        </authorList>
    </citation>
    <scope>NUCLEOTIDE SEQUENCE [LARGE SCALE GENOMIC DNA]</scope>
</reference>
<evidence type="ECO:0000313" key="2">
    <source>
        <dbReference type="Proteomes" id="UP000054928"/>
    </source>
</evidence>
<organism evidence="1 2">
    <name type="scientific">Plasmopara halstedii</name>
    <name type="common">Downy mildew of sunflower</name>
    <dbReference type="NCBI Taxonomy" id="4781"/>
    <lineage>
        <taxon>Eukaryota</taxon>
        <taxon>Sar</taxon>
        <taxon>Stramenopiles</taxon>
        <taxon>Oomycota</taxon>
        <taxon>Peronosporomycetes</taxon>
        <taxon>Peronosporales</taxon>
        <taxon>Peronosporaceae</taxon>
        <taxon>Plasmopara</taxon>
    </lineage>
</organism>
<protein>
    <submittedName>
        <fullName evidence="1">Uncharacterized protein</fullName>
    </submittedName>
</protein>
<dbReference type="EMBL" id="CCYD01000290">
    <property type="protein sequence ID" value="CEG37683.1"/>
    <property type="molecule type" value="Genomic_DNA"/>
</dbReference>
<dbReference type="GeneID" id="36400797"/>
<dbReference type="RefSeq" id="XP_024574052.1">
    <property type="nucleotide sequence ID" value="XM_024723035.1"/>
</dbReference>
<accession>A0A0N7L449</accession>
<keyword evidence="2" id="KW-1185">Reference proteome</keyword>
<dbReference type="Proteomes" id="UP000054928">
    <property type="component" value="Unassembled WGS sequence"/>
</dbReference>
<proteinExistence type="predicted"/>
<sequence length="53" mass="6409">MIWLKNSTDCLPNEHFSLRASDDQRCFYCLELLFVDWSVNLMDTEFLRIVGHW</sequence>
<name>A0A0N7L449_PLAHL</name>
<dbReference type="AlphaFoldDB" id="A0A0N7L449"/>